<proteinExistence type="predicted"/>
<comment type="caution">
    <text evidence="11">The sequence shown here is derived from an EMBL/GenBank/DDBJ whole genome shotgun (WGS) entry which is preliminary data.</text>
</comment>
<feature type="region of interest" description="Disordered" evidence="9">
    <location>
        <begin position="279"/>
        <end position="302"/>
    </location>
</feature>
<dbReference type="STRING" id="188477.A0A3S1AXV3"/>
<dbReference type="Gene3D" id="3.30.40.10">
    <property type="entry name" value="Zinc/RING finger domain, C3HC4 (zinc finger)"/>
    <property type="match status" value="1"/>
</dbReference>
<evidence type="ECO:0000256" key="7">
    <source>
        <dbReference type="ARBA" id="ARBA00023136"/>
    </source>
</evidence>
<evidence type="ECO:0000256" key="8">
    <source>
        <dbReference type="PROSITE-ProRule" id="PRU00175"/>
    </source>
</evidence>
<gene>
    <name evidence="11" type="ORF">EGW08_017169</name>
</gene>
<feature type="region of interest" description="Disordered" evidence="9">
    <location>
        <begin position="687"/>
        <end position="711"/>
    </location>
</feature>
<keyword evidence="12" id="KW-1185">Reference proteome</keyword>
<dbReference type="PANTHER" id="PTHR46539:SF1">
    <property type="entry name" value="E3 UBIQUITIN-PROTEIN LIGASE ATL42"/>
    <property type="match status" value="1"/>
</dbReference>
<keyword evidence="4 8" id="KW-0863">Zinc-finger</keyword>
<feature type="compositionally biased region" description="Basic and acidic residues" evidence="9">
    <location>
        <begin position="702"/>
        <end position="711"/>
    </location>
</feature>
<organism evidence="11 12">
    <name type="scientific">Elysia chlorotica</name>
    <name type="common">Eastern emerald elysia</name>
    <name type="synonym">Sea slug</name>
    <dbReference type="NCBI Taxonomy" id="188477"/>
    <lineage>
        <taxon>Eukaryota</taxon>
        <taxon>Metazoa</taxon>
        <taxon>Spiralia</taxon>
        <taxon>Lophotrochozoa</taxon>
        <taxon>Mollusca</taxon>
        <taxon>Gastropoda</taxon>
        <taxon>Heterobranchia</taxon>
        <taxon>Euthyneura</taxon>
        <taxon>Panpulmonata</taxon>
        <taxon>Sacoglossa</taxon>
        <taxon>Placobranchoidea</taxon>
        <taxon>Plakobranchidae</taxon>
        <taxon>Elysia</taxon>
    </lineage>
</organism>
<dbReference type="CDD" id="cd16454">
    <property type="entry name" value="RING-H2_PA-TM-RING"/>
    <property type="match status" value="1"/>
</dbReference>
<protein>
    <recommendedName>
        <fullName evidence="10">RING-type domain-containing protein</fullName>
    </recommendedName>
</protein>
<evidence type="ECO:0000256" key="3">
    <source>
        <dbReference type="ARBA" id="ARBA00022723"/>
    </source>
</evidence>
<dbReference type="Proteomes" id="UP000271974">
    <property type="component" value="Unassembled WGS sequence"/>
</dbReference>
<evidence type="ECO:0000256" key="5">
    <source>
        <dbReference type="ARBA" id="ARBA00022833"/>
    </source>
</evidence>
<evidence type="ECO:0000259" key="10">
    <source>
        <dbReference type="PROSITE" id="PS50089"/>
    </source>
</evidence>
<keyword evidence="5" id="KW-0862">Zinc</keyword>
<reference evidence="11 12" key="1">
    <citation type="submission" date="2019-01" db="EMBL/GenBank/DDBJ databases">
        <title>A draft genome assembly of the solar-powered sea slug Elysia chlorotica.</title>
        <authorList>
            <person name="Cai H."/>
            <person name="Li Q."/>
            <person name="Fang X."/>
            <person name="Li J."/>
            <person name="Curtis N.E."/>
            <person name="Altenburger A."/>
            <person name="Shibata T."/>
            <person name="Feng M."/>
            <person name="Maeda T."/>
            <person name="Schwartz J.A."/>
            <person name="Shigenobu S."/>
            <person name="Lundholm N."/>
            <person name="Nishiyama T."/>
            <person name="Yang H."/>
            <person name="Hasebe M."/>
            <person name="Li S."/>
            <person name="Pierce S.K."/>
            <person name="Wang J."/>
        </authorList>
    </citation>
    <scope>NUCLEOTIDE SEQUENCE [LARGE SCALE GENOMIC DNA]</scope>
    <source>
        <strain evidence="11">EC2010</strain>
        <tissue evidence="11">Whole organism of an adult</tissue>
    </source>
</reference>
<dbReference type="EMBL" id="RQTK01000774">
    <property type="protein sequence ID" value="RUS75063.1"/>
    <property type="molecule type" value="Genomic_DNA"/>
</dbReference>
<keyword evidence="3" id="KW-0479">Metal-binding</keyword>
<sequence length="711" mass="76334">MDSVISTSTSAAIPASLVNFTGAPLVTFLHGNSSRTPHPSLSGHTTADSVGSMAAAVPIGRGASGTWSVQTVGAPAGAGDSGAGAAAGEDEDVFGEHYFHICIYIWVFVVVSSLIALSVKWGCCGRSLTRWEVKKIPLRKFHRTEGDECHDKCPICHESFHEGRLIRQLPCNHCYHSYCVDRWLVKMSNRCPLCKQRVSISLFCPWSKERRNKQQGSRVVSMAELETEASVDESPPVPPLSTLTPSCWYGEDIMSGPSKFVIMRPGRPTRVIDVREKNRRAEGGEVTSEDAGTAAKDVKVPGCEPGGDNLTGCVGSERDFGPGTPSEAKGGSSIVLLNSTSASPSLCDQDHCRYHHHIEQYHHNIGQYQGFQAHHYPDQTLDELPIDKSGSNLSSRSCSVSSDLPLLSANPCVTCGYAQARDDHKSEGCTCLCQTVSSELDSNTTIPSATTTITASPDLVQVQVSTKTEDSIAGAIRHVQVVSLHNQHASSSSPSNSGQCGPAAWAAASCLPDSLSPFPDRLPRPLSLPDETTVFLSSRSSSVVTGSGSRVSLPQQPSPRPHAESLNTLPSHAIDAPITHAGSGCRGQRERTRDRKHRTARESRRKEGNSSIEAIAPLSSSDVLLPADLMSTQNKLLDQAVSTLAVSKSSLSRHSLELGLGNSRKGHNLEDQLNSVLSGQPASAVFVSEHSPPRRARRAHRRSNDFTCKHL</sequence>
<keyword evidence="7" id="KW-0472">Membrane</keyword>
<dbReference type="GO" id="GO:0016020">
    <property type="term" value="C:membrane"/>
    <property type="evidence" value="ECO:0007669"/>
    <property type="project" value="UniProtKB-SubCell"/>
</dbReference>
<dbReference type="PANTHER" id="PTHR46539">
    <property type="entry name" value="E3 UBIQUITIN-PROTEIN LIGASE ATL42"/>
    <property type="match status" value="1"/>
</dbReference>
<dbReference type="Pfam" id="PF13639">
    <property type="entry name" value="zf-RING_2"/>
    <property type="match status" value="1"/>
</dbReference>
<dbReference type="SMART" id="SM00184">
    <property type="entry name" value="RING"/>
    <property type="match status" value="1"/>
</dbReference>
<dbReference type="SUPFAM" id="SSF57850">
    <property type="entry name" value="RING/U-box"/>
    <property type="match status" value="1"/>
</dbReference>
<evidence type="ECO:0000313" key="12">
    <source>
        <dbReference type="Proteomes" id="UP000271974"/>
    </source>
</evidence>
<evidence type="ECO:0000256" key="6">
    <source>
        <dbReference type="ARBA" id="ARBA00022989"/>
    </source>
</evidence>
<dbReference type="InterPro" id="IPR013083">
    <property type="entry name" value="Znf_RING/FYVE/PHD"/>
</dbReference>
<accession>A0A3S1AXV3</accession>
<comment type="subcellular location">
    <subcellularLocation>
        <location evidence="1">Membrane</location>
    </subcellularLocation>
</comment>
<feature type="region of interest" description="Disordered" evidence="9">
    <location>
        <begin position="538"/>
        <end position="614"/>
    </location>
</feature>
<evidence type="ECO:0000256" key="1">
    <source>
        <dbReference type="ARBA" id="ARBA00004370"/>
    </source>
</evidence>
<evidence type="ECO:0000256" key="4">
    <source>
        <dbReference type="ARBA" id="ARBA00022771"/>
    </source>
</evidence>
<name>A0A3S1AXV3_ELYCH</name>
<evidence type="ECO:0000313" key="11">
    <source>
        <dbReference type="EMBL" id="RUS75063.1"/>
    </source>
</evidence>
<dbReference type="InterPro" id="IPR001841">
    <property type="entry name" value="Znf_RING"/>
</dbReference>
<evidence type="ECO:0000256" key="9">
    <source>
        <dbReference type="SAM" id="MobiDB-lite"/>
    </source>
</evidence>
<keyword evidence="2" id="KW-0812">Transmembrane</keyword>
<dbReference type="OrthoDB" id="8062037at2759"/>
<feature type="compositionally biased region" description="Low complexity" evidence="9">
    <location>
        <begin position="538"/>
        <end position="553"/>
    </location>
</feature>
<dbReference type="PROSITE" id="PS50089">
    <property type="entry name" value="ZF_RING_2"/>
    <property type="match status" value="1"/>
</dbReference>
<evidence type="ECO:0000256" key="2">
    <source>
        <dbReference type="ARBA" id="ARBA00022692"/>
    </source>
</evidence>
<keyword evidence="6" id="KW-1133">Transmembrane helix</keyword>
<dbReference type="AlphaFoldDB" id="A0A3S1AXV3"/>
<dbReference type="GO" id="GO:0008270">
    <property type="term" value="F:zinc ion binding"/>
    <property type="evidence" value="ECO:0007669"/>
    <property type="project" value="UniProtKB-KW"/>
</dbReference>
<feature type="domain" description="RING-type" evidence="10">
    <location>
        <begin position="153"/>
        <end position="195"/>
    </location>
</feature>